<accession>X1IIQ6</accession>
<dbReference type="AlphaFoldDB" id="X1IIQ6"/>
<proteinExistence type="predicted"/>
<dbReference type="EMBL" id="BARU01025666">
    <property type="protein sequence ID" value="GAH69135.1"/>
    <property type="molecule type" value="Genomic_DNA"/>
</dbReference>
<organism evidence="1">
    <name type="scientific">marine sediment metagenome</name>
    <dbReference type="NCBI Taxonomy" id="412755"/>
    <lineage>
        <taxon>unclassified sequences</taxon>
        <taxon>metagenomes</taxon>
        <taxon>ecological metagenomes</taxon>
    </lineage>
</organism>
<sequence length="92" mass="10840">MDNINLDIRNSDGVVYHKIVEAESLLSGVSNRHLERAWIYYYKVIDDWIDCKYEFAISDYAKAYEKVNEFKALGLVKDGIYKKRMKNKKGKN</sequence>
<comment type="caution">
    <text evidence="1">The sequence shown here is derived from an EMBL/GenBank/DDBJ whole genome shotgun (WGS) entry which is preliminary data.</text>
</comment>
<gene>
    <name evidence="1" type="ORF">S03H2_41331</name>
</gene>
<protein>
    <submittedName>
        <fullName evidence="1">Uncharacterized protein</fullName>
    </submittedName>
</protein>
<reference evidence="1" key="1">
    <citation type="journal article" date="2014" name="Front. Microbiol.">
        <title>High frequency of phylogenetically diverse reductive dehalogenase-homologous genes in deep subseafloor sedimentary metagenomes.</title>
        <authorList>
            <person name="Kawai M."/>
            <person name="Futagami T."/>
            <person name="Toyoda A."/>
            <person name="Takaki Y."/>
            <person name="Nishi S."/>
            <person name="Hori S."/>
            <person name="Arai W."/>
            <person name="Tsubouchi T."/>
            <person name="Morono Y."/>
            <person name="Uchiyama I."/>
            <person name="Ito T."/>
            <person name="Fujiyama A."/>
            <person name="Inagaki F."/>
            <person name="Takami H."/>
        </authorList>
    </citation>
    <scope>NUCLEOTIDE SEQUENCE</scope>
    <source>
        <strain evidence="1">Expedition CK06-06</strain>
    </source>
</reference>
<name>X1IIQ6_9ZZZZ</name>
<evidence type="ECO:0000313" key="1">
    <source>
        <dbReference type="EMBL" id="GAH69135.1"/>
    </source>
</evidence>